<organism evidence="4 5">
    <name type="scientific">Malurus elegans</name>
    <name type="common">Red-winged fairywren</name>
    <dbReference type="NCBI Taxonomy" id="720584"/>
    <lineage>
        <taxon>Eukaryota</taxon>
        <taxon>Metazoa</taxon>
        <taxon>Chordata</taxon>
        <taxon>Craniata</taxon>
        <taxon>Vertebrata</taxon>
        <taxon>Euteleostomi</taxon>
        <taxon>Archelosauria</taxon>
        <taxon>Archosauria</taxon>
        <taxon>Dinosauria</taxon>
        <taxon>Saurischia</taxon>
        <taxon>Theropoda</taxon>
        <taxon>Coelurosauria</taxon>
        <taxon>Aves</taxon>
        <taxon>Neognathae</taxon>
        <taxon>Neoaves</taxon>
        <taxon>Telluraves</taxon>
        <taxon>Australaves</taxon>
        <taxon>Passeriformes</taxon>
        <taxon>Meliphagoidea</taxon>
        <taxon>Maluridae</taxon>
        <taxon>Malurus</taxon>
    </lineage>
</organism>
<dbReference type="Pfam" id="PF01722">
    <property type="entry name" value="BolA"/>
    <property type="match status" value="1"/>
</dbReference>
<evidence type="ECO:0000313" key="5">
    <source>
        <dbReference type="Proteomes" id="UP000564407"/>
    </source>
</evidence>
<feature type="non-terminal residue" evidence="4">
    <location>
        <position position="1"/>
    </location>
</feature>
<protein>
    <submittedName>
        <fullName evidence="4">BOLA1 protein</fullName>
    </submittedName>
</protein>
<proteinExistence type="inferred from homology"/>
<feature type="region of interest" description="Disordered" evidence="3">
    <location>
        <begin position="112"/>
        <end position="137"/>
    </location>
</feature>
<dbReference type="InterPro" id="IPR036065">
    <property type="entry name" value="BolA-like_sf"/>
</dbReference>
<keyword evidence="5" id="KW-1185">Reference proteome</keyword>
<dbReference type="GO" id="GO:0005739">
    <property type="term" value="C:mitochondrion"/>
    <property type="evidence" value="ECO:0007669"/>
    <property type="project" value="TreeGrafter"/>
</dbReference>
<comment type="similarity">
    <text evidence="1 2">Belongs to the BolA/IbaG family.</text>
</comment>
<evidence type="ECO:0000256" key="3">
    <source>
        <dbReference type="SAM" id="MobiDB-lite"/>
    </source>
</evidence>
<dbReference type="AlphaFoldDB" id="A0A7K6H874"/>
<comment type="caution">
    <text evidence="4">The sequence shown here is derived from an EMBL/GenBank/DDBJ whole genome shotgun (WGS) entry which is preliminary data.</text>
</comment>
<evidence type="ECO:0000256" key="1">
    <source>
        <dbReference type="ARBA" id="ARBA00005578"/>
    </source>
</evidence>
<dbReference type="InterPro" id="IPR050961">
    <property type="entry name" value="BolA/IbaG_stress_morph_reg"/>
</dbReference>
<dbReference type="EMBL" id="VZRP01021925">
    <property type="protein sequence ID" value="NWV71780.1"/>
    <property type="molecule type" value="Genomic_DNA"/>
</dbReference>
<name>A0A7K6H874_9PASS</name>
<accession>A0A7K6H874</accession>
<dbReference type="PANTHER" id="PTHR46229">
    <property type="entry name" value="BOLA TRANSCRIPTION REGULATOR"/>
    <property type="match status" value="1"/>
</dbReference>
<evidence type="ECO:0000256" key="2">
    <source>
        <dbReference type="RuleBase" id="RU003860"/>
    </source>
</evidence>
<evidence type="ECO:0000313" key="4">
    <source>
        <dbReference type="EMBL" id="NWV71780.1"/>
    </source>
</evidence>
<dbReference type="InterPro" id="IPR002634">
    <property type="entry name" value="BolA"/>
</dbReference>
<dbReference type="SUPFAM" id="SSF82657">
    <property type="entry name" value="BolA-like"/>
    <property type="match status" value="1"/>
</dbReference>
<reference evidence="4 5" key="1">
    <citation type="submission" date="2019-09" db="EMBL/GenBank/DDBJ databases">
        <title>Bird 10,000 Genomes (B10K) Project - Family phase.</title>
        <authorList>
            <person name="Zhang G."/>
        </authorList>
    </citation>
    <scope>NUCLEOTIDE SEQUENCE [LARGE SCALE GENOMIC DNA]</scope>
    <source>
        <strain evidence="4">B10K-DU-029-44</strain>
        <tissue evidence="4">Heart</tissue>
    </source>
</reference>
<dbReference type="Gene3D" id="3.30.300.90">
    <property type="entry name" value="BolA-like"/>
    <property type="match status" value="1"/>
</dbReference>
<gene>
    <name evidence="4" type="primary">Bola1</name>
    <name evidence="4" type="ORF">MALELE_R14707</name>
</gene>
<dbReference type="PANTHER" id="PTHR46229:SF2">
    <property type="entry name" value="BOLA-LIKE PROTEIN 1"/>
    <property type="match status" value="1"/>
</dbReference>
<sequence>PSNPPLSCSPSPMRGPVLAAAGRAMGGAGGPLARTIRAKLTAALQPTHLEVRDDSPLHGGPPGVETHFGVLVVSGHFAGLPLVQRHRLVHEALQAELAGPLHALQVIARSPEQWHRDPRAPPAPPCLGGSKRERRRG</sequence>
<feature type="non-terminal residue" evidence="4">
    <location>
        <position position="137"/>
    </location>
</feature>
<dbReference type="Proteomes" id="UP000564407">
    <property type="component" value="Unassembled WGS sequence"/>
</dbReference>